<reference evidence="2 3" key="1">
    <citation type="submission" date="2018-03" db="EMBL/GenBank/DDBJ databases">
        <title>Genomic Encyclopedia of Type Strains, Phase III (KMG-III): the genomes of soil and plant-associated and newly described type strains.</title>
        <authorList>
            <person name="Whitman W."/>
        </authorList>
    </citation>
    <scope>NUCLEOTIDE SEQUENCE [LARGE SCALE GENOMIC DNA]</scope>
    <source>
        <strain evidence="2 3">CGMCC 1.12259</strain>
    </source>
</reference>
<evidence type="ECO:0000313" key="2">
    <source>
        <dbReference type="EMBL" id="PSL34364.1"/>
    </source>
</evidence>
<dbReference type="Proteomes" id="UP000242682">
    <property type="component" value="Unassembled WGS sequence"/>
</dbReference>
<dbReference type="RefSeq" id="WP_106534009.1">
    <property type="nucleotide sequence ID" value="NZ_PYAT01000009.1"/>
</dbReference>
<name>A0A2P8GK71_9BACL</name>
<gene>
    <name evidence="2" type="ORF">B0H99_10991</name>
</gene>
<dbReference type="OrthoDB" id="2428296at2"/>
<keyword evidence="3" id="KW-1185">Reference proteome</keyword>
<dbReference type="EMBL" id="PYAT01000009">
    <property type="protein sequence ID" value="PSL34364.1"/>
    <property type="molecule type" value="Genomic_DNA"/>
</dbReference>
<feature type="compositionally biased region" description="Basic and acidic residues" evidence="1">
    <location>
        <begin position="1"/>
        <end position="21"/>
    </location>
</feature>
<protein>
    <submittedName>
        <fullName evidence="2">Uncharacterized protein</fullName>
    </submittedName>
</protein>
<evidence type="ECO:0000313" key="3">
    <source>
        <dbReference type="Proteomes" id="UP000242682"/>
    </source>
</evidence>
<accession>A0A2P8GK71</accession>
<comment type="caution">
    <text evidence="2">The sequence shown here is derived from an EMBL/GenBank/DDBJ whole genome shotgun (WGS) entry which is preliminary data.</text>
</comment>
<organism evidence="2 3">
    <name type="scientific">Planomicrobium soli</name>
    <dbReference type="NCBI Taxonomy" id="1176648"/>
    <lineage>
        <taxon>Bacteria</taxon>
        <taxon>Bacillati</taxon>
        <taxon>Bacillota</taxon>
        <taxon>Bacilli</taxon>
        <taxon>Bacillales</taxon>
        <taxon>Caryophanaceae</taxon>
        <taxon>Planomicrobium</taxon>
    </lineage>
</organism>
<feature type="region of interest" description="Disordered" evidence="1">
    <location>
        <begin position="1"/>
        <end position="103"/>
    </location>
</feature>
<evidence type="ECO:0000256" key="1">
    <source>
        <dbReference type="SAM" id="MobiDB-lite"/>
    </source>
</evidence>
<dbReference type="AlphaFoldDB" id="A0A2P8GK71"/>
<feature type="compositionally biased region" description="Basic and acidic residues" evidence="1">
    <location>
        <begin position="49"/>
        <end position="58"/>
    </location>
</feature>
<proteinExistence type="predicted"/>
<sequence>MGREEDRKMELEEEKSNKKDFNAGGNDSDYDGGHPQDGSPHSDSQINSSEERLNREEEDRSEDAANSFNAGGNDSDYDGGHPNDVSPDSKGSINSEHANSEEE</sequence>